<dbReference type="SUPFAM" id="SSF57716">
    <property type="entry name" value="Glucocorticoid receptor-like (DNA-binding domain)"/>
    <property type="match status" value="1"/>
</dbReference>
<evidence type="ECO:0000256" key="11">
    <source>
        <dbReference type="ARBA" id="ARBA00048254"/>
    </source>
</evidence>
<dbReference type="Proteomes" id="UP000217428">
    <property type="component" value="Segment"/>
</dbReference>
<organism evidence="16 17">
    <name type="scientific">Eptesipox virus</name>
    <dbReference type="NCBI Taxonomy" id="1329402"/>
    <lineage>
        <taxon>Viruses</taxon>
        <taxon>Varidnaviria</taxon>
        <taxon>Bamfordvirae</taxon>
        <taxon>Nucleocytoviricota</taxon>
        <taxon>Pokkesviricetes</taxon>
        <taxon>Chitovirales</taxon>
        <taxon>Poxviridae</taxon>
        <taxon>Chordopoxvirinae</taxon>
        <taxon>Vespertilionpoxvirus</taxon>
        <taxon>Vespertilionpoxvirus eptesipox</taxon>
    </lineage>
</organism>
<reference evidence="16 17" key="1">
    <citation type="journal article" date="2017" name="Virus Genes">
        <title>Characterization of Eptesipoxvirus, a novel poxvirus from a microchiropteran bat.</title>
        <authorList>
            <person name="Tu S.L."/>
            <person name="Nakazawa Y."/>
            <person name="Gao J."/>
            <person name="Wilkins K."/>
            <person name="Gallardo-Romero N."/>
            <person name="Li Y."/>
            <person name="Emerson G.L."/>
            <person name="Carroll D.S."/>
            <person name="Upton C."/>
        </authorList>
    </citation>
    <scope>NUCLEOTIDE SEQUENCE [LARGE SCALE GENOMIC DNA]</scope>
    <source>
        <strain evidence="16 17">Washington</strain>
    </source>
</reference>
<evidence type="ECO:0000256" key="10">
    <source>
        <dbReference type="ARBA" id="ARBA00022840"/>
    </source>
</evidence>
<evidence type="ECO:0000313" key="16">
    <source>
        <dbReference type="EMBL" id="ASK51271.1"/>
    </source>
</evidence>
<dbReference type="PROSITE" id="PS00603">
    <property type="entry name" value="TK_CELLULAR_TYPE"/>
    <property type="match status" value="1"/>
</dbReference>
<evidence type="ECO:0000256" key="9">
    <source>
        <dbReference type="ARBA" id="ARBA00022833"/>
    </source>
</evidence>
<dbReference type="PANTHER" id="PTHR11441:SF0">
    <property type="entry name" value="THYMIDINE KINASE, CYTOSOLIC"/>
    <property type="match status" value="1"/>
</dbReference>
<evidence type="ECO:0000256" key="12">
    <source>
        <dbReference type="PIRSR" id="PIRSR035805-1"/>
    </source>
</evidence>
<feature type="active site" description="Proton acceptor" evidence="12">
    <location>
        <position position="83"/>
    </location>
</feature>
<dbReference type="OrthoDB" id="9611at10239"/>
<keyword evidence="6" id="KW-0479">Metal-binding</keyword>
<dbReference type="Pfam" id="PF00265">
    <property type="entry name" value="TK"/>
    <property type="match status" value="1"/>
</dbReference>
<evidence type="ECO:0000256" key="7">
    <source>
        <dbReference type="ARBA" id="ARBA00022741"/>
    </source>
</evidence>
<keyword evidence="5 14" id="KW-0808">Transferase</keyword>
<dbReference type="EC" id="2.7.1.21" evidence="2 14"/>
<dbReference type="GO" id="GO:0042802">
    <property type="term" value="F:identical protein binding"/>
    <property type="evidence" value="ECO:0007669"/>
    <property type="project" value="UniProtKB-ARBA"/>
</dbReference>
<proteinExistence type="inferred from homology"/>
<feature type="binding site" evidence="13">
    <location>
        <position position="166"/>
    </location>
    <ligand>
        <name>substrate</name>
    </ligand>
</feature>
<dbReference type="GO" id="GO:0071897">
    <property type="term" value="P:DNA biosynthetic process"/>
    <property type="evidence" value="ECO:0007669"/>
    <property type="project" value="UniProtKB-KW"/>
</dbReference>
<keyword evidence="8 14" id="KW-0418">Kinase</keyword>
<dbReference type="PANTHER" id="PTHR11441">
    <property type="entry name" value="THYMIDINE KINASE"/>
    <property type="match status" value="1"/>
</dbReference>
<protein>
    <recommendedName>
        <fullName evidence="3 14">Thymidine kinase</fullName>
        <ecNumber evidence="2 14">2.7.1.21</ecNumber>
    </recommendedName>
</protein>
<dbReference type="GO" id="GO:0005524">
    <property type="term" value="F:ATP binding"/>
    <property type="evidence" value="ECO:0007669"/>
    <property type="project" value="UniProtKB-KW"/>
</dbReference>
<evidence type="ECO:0000313" key="17">
    <source>
        <dbReference type="Proteomes" id="UP000217428"/>
    </source>
</evidence>
<dbReference type="PIRSF" id="PIRSF035805">
    <property type="entry name" value="TK_cell"/>
    <property type="match status" value="1"/>
</dbReference>
<dbReference type="FunFam" id="3.40.50.300:FF:001270">
    <property type="entry name" value="Thymidine kinase"/>
    <property type="match status" value="1"/>
</dbReference>
<dbReference type="Gene3D" id="3.40.50.300">
    <property type="entry name" value="P-loop containing nucleotide triphosphate hydrolases"/>
    <property type="match status" value="1"/>
</dbReference>
<comment type="similarity">
    <text evidence="1 15">Belongs to the thymidine kinase family.</text>
</comment>
<dbReference type="InterPro" id="IPR027417">
    <property type="entry name" value="P-loop_NTPase"/>
</dbReference>
<keyword evidence="10 14" id="KW-0067">ATP-binding</keyword>
<keyword evidence="9" id="KW-0862">Zinc</keyword>
<evidence type="ECO:0000256" key="13">
    <source>
        <dbReference type="PIRSR" id="PIRSR035805-2"/>
    </source>
</evidence>
<dbReference type="InterPro" id="IPR020633">
    <property type="entry name" value="Thymidine_kinase_CS"/>
</dbReference>
<keyword evidence="4 14" id="KW-0237">DNA synthesis</keyword>
<dbReference type="GO" id="GO:0004797">
    <property type="term" value="F:thymidine kinase activity"/>
    <property type="evidence" value="ECO:0007669"/>
    <property type="project" value="UniProtKB-EC"/>
</dbReference>
<dbReference type="SUPFAM" id="SSF52540">
    <property type="entry name" value="P-loop containing nucleoside triphosphate hydrolases"/>
    <property type="match status" value="1"/>
</dbReference>
<evidence type="ECO:0000256" key="1">
    <source>
        <dbReference type="ARBA" id="ARBA00007587"/>
    </source>
</evidence>
<name>A0A220T6C7_9POXV</name>
<evidence type="ECO:0000256" key="5">
    <source>
        <dbReference type="ARBA" id="ARBA00022679"/>
    </source>
</evidence>
<keyword evidence="17" id="KW-1185">Reference proteome</keyword>
<dbReference type="GO" id="GO:0046872">
    <property type="term" value="F:metal ion binding"/>
    <property type="evidence" value="ECO:0007669"/>
    <property type="project" value="UniProtKB-KW"/>
</dbReference>
<evidence type="ECO:0000256" key="14">
    <source>
        <dbReference type="RuleBase" id="RU000544"/>
    </source>
</evidence>
<evidence type="ECO:0000256" key="8">
    <source>
        <dbReference type="ARBA" id="ARBA00022777"/>
    </source>
</evidence>
<sequence>MNRGRIELILGPMFSGKTSELGRRIRRHKIAKRKCVIIKYDKDIRYGKDIFTHDGVSMTAIATSRLNNLYLNFTDYAVIGIDEGQFFPDIVEFCEEMAKIGKIVIIAALDATFQRIPFGNILNIIPIAEEVIKLSSICTICGESASFSKRITNETEVEVIGGIDKYIATCRKCYFL</sequence>
<evidence type="ECO:0000256" key="6">
    <source>
        <dbReference type="ARBA" id="ARBA00022723"/>
    </source>
</evidence>
<gene>
    <name evidence="16" type="ORF">EPTV-WA-070</name>
</gene>
<keyword evidence="7 14" id="KW-0547">Nucleotide-binding</keyword>
<dbReference type="GO" id="GO:0046104">
    <property type="term" value="P:thymidine metabolic process"/>
    <property type="evidence" value="ECO:0007669"/>
    <property type="project" value="TreeGrafter"/>
</dbReference>
<comment type="catalytic activity">
    <reaction evidence="11 14">
        <text>thymidine + ATP = dTMP + ADP + H(+)</text>
        <dbReference type="Rhea" id="RHEA:19129"/>
        <dbReference type="ChEBI" id="CHEBI:15378"/>
        <dbReference type="ChEBI" id="CHEBI:17748"/>
        <dbReference type="ChEBI" id="CHEBI:30616"/>
        <dbReference type="ChEBI" id="CHEBI:63528"/>
        <dbReference type="ChEBI" id="CHEBI:456216"/>
        <dbReference type="EC" id="2.7.1.21"/>
    </reaction>
</comment>
<accession>A0A220T6C7</accession>
<evidence type="ECO:0000256" key="3">
    <source>
        <dbReference type="ARBA" id="ARBA00020079"/>
    </source>
</evidence>
<evidence type="ECO:0000256" key="15">
    <source>
        <dbReference type="RuleBase" id="RU004165"/>
    </source>
</evidence>
<dbReference type="EMBL" id="KY747497">
    <property type="protein sequence ID" value="ASK51271.1"/>
    <property type="molecule type" value="Genomic_DNA"/>
</dbReference>
<evidence type="ECO:0000256" key="4">
    <source>
        <dbReference type="ARBA" id="ARBA00022634"/>
    </source>
</evidence>
<evidence type="ECO:0000256" key="2">
    <source>
        <dbReference type="ARBA" id="ARBA00012118"/>
    </source>
</evidence>
<dbReference type="Gene3D" id="3.30.60.20">
    <property type="match status" value="1"/>
</dbReference>
<dbReference type="InterPro" id="IPR001267">
    <property type="entry name" value="Thymidine_kinase"/>
</dbReference>